<organism evidence="1 2">
    <name type="scientific">Agromyces neolithicus</name>
    <dbReference type="NCBI Taxonomy" id="269420"/>
    <lineage>
        <taxon>Bacteria</taxon>
        <taxon>Bacillati</taxon>
        <taxon>Actinomycetota</taxon>
        <taxon>Actinomycetes</taxon>
        <taxon>Micrococcales</taxon>
        <taxon>Microbacteriaceae</taxon>
        <taxon>Agromyces</taxon>
    </lineage>
</organism>
<reference evidence="1 2" key="1">
    <citation type="journal article" date="2019" name="Int. J. Syst. Evol. Microbiol.">
        <title>The Global Catalogue of Microorganisms (GCM) 10K type strain sequencing project: providing services to taxonomists for standard genome sequencing and annotation.</title>
        <authorList>
            <consortium name="The Broad Institute Genomics Platform"/>
            <consortium name="The Broad Institute Genome Sequencing Center for Infectious Disease"/>
            <person name="Wu L."/>
            <person name="Ma J."/>
        </authorList>
    </citation>
    <scope>NUCLEOTIDE SEQUENCE [LARGE SCALE GENOMIC DNA]</scope>
    <source>
        <strain evidence="1 2">JCM 14322</strain>
    </source>
</reference>
<gene>
    <name evidence="1" type="ORF">GCM10009749_29130</name>
</gene>
<accession>A0ABN2MBH4</accession>
<protein>
    <recommendedName>
        <fullName evidence="3">Arsenate reductase</fullName>
    </recommendedName>
</protein>
<dbReference type="RefSeq" id="WP_344297045.1">
    <property type="nucleotide sequence ID" value="NZ_BAAANJ010000015.1"/>
</dbReference>
<dbReference type="Proteomes" id="UP001500002">
    <property type="component" value="Unassembled WGS sequence"/>
</dbReference>
<proteinExistence type="predicted"/>
<comment type="caution">
    <text evidence="1">The sequence shown here is derived from an EMBL/GenBank/DDBJ whole genome shotgun (WGS) entry which is preliminary data.</text>
</comment>
<name>A0ABN2MBH4_9MICO</name>
<sequence>MTDLDWAPASCTLPTVERPLREQEFSELFAMALRRVRRVNATRADLILDPTGETVARDLAARETSCCSFFTFDFAPDEDSVTMTVTVPAPHAPVLEALVVTAEREAGLDSKADAA</sequence>
<keyword evidence="2" id="KW-1185">Reference proteome</keyword>
<evidence type="ECO:0000313" key="2">
    <source>
        <dbReference type="Proteomes" id="UP001500002"/>
    </source>
</evidence>
<evidence type="ECO:0008006" key="3">
    <source>
        <dbReference type="Google" id="ProtNLM"/>
    </source>
</evidence>
<dbReference type="EMBL" id="BAAANJ010000015">
    <property type="protein sequence ID" value="GAA1817342.1"/>
    <property type="molecule type" value="Genomic_DNA"/>
</dbReference>
<evidence type="ECO:0000313" key="1">
    <source>
        <dbReference type="EMBL" id="GAA1817342.1"/>
    </source>
</evidence>